<dbReference type="SUPFAM" id="SSF56019">
    <property type="entry name" value="The spindle assembly checkpoint protein mad2"/>
    <property type="match status" value="1"/>
</dbReference>
<dbReference type="GO" id="GO:0016035">
    <property type="term" value="C:zeta DNA polymerase complex"/>
    <property type="evidence" value="ECO:0007669"/>
    <property type="project" value="TreeGrafter"/>
</dbReference>
<evidence type="ECO:0000256" key="1">
    <source>
        <dbReference type="ARBA" id="ARBA00010348"/>
    </source>
</evidence>
<dbReference type="PROSITE" id="PS50815">
    <property type="entry name" value="HORMA"/>
    <property type="match status" value="1"/>
</dbReference>
<reference evidence="3" key="1">
    <citation type="submission" date="2023-03" db="EMBL/GenBank/DDBJ databases">
        <title>Mating type loci evolution in Malassezia.</title>
        <authorList>
            <person name="Coelho M.A."/>
        </authorList>
    </citation>
    <scope>NUCLEOTIDE SEQUENCE</scope>
    <source>
        <strain evidence="3">CBS 12830</strain>
    </source>
</reference>
<comment type="similarity">
    <text evidence="1">Belongs to the MAD2 family.</text>
</comment>
<dbReference type="Gene3D" id="3.30.900.10">
    <property type="entry name" value="HORMA domain"/>
    <property type="match status" value="1"/>
</dbReference>
<gene>
    <name evidence="3" type="ORF">MEQU1_003338</name>
</gene>
<proteinExistence type="inferred from homology"/>
<dbReference type="InterPro" id="IPR045091">
    <property type="entry name" value="Mad2-like"/>
</dbReference>
<dbReference type="Proteomes" id="UP001214415">
    <property type="component" value="Chromosome 7"/>
</dbReference>
<dbReference type="InterPro" id="IPR003511">
    <property type="entry name" value="HORMA_dom"/>
</dbReference>
<feature type="domain" description="HORMA" evidence="2">
    <location>
        <begin position="14"/>
        <end position="229"/>
    </location>
</feature>
<evidence type="ECO:0000259" key="2">
    <source>
        <dbReference type="PROSITE" id="PS50815"/>
    </source>
</evidence>
<dbReference type="InterPro" id="IPR036570">
    <property type="entry name" value="HORMA_dom_sf"/>
</dbReference>
<dbReference type="PANTHER" id="PTHR11842">
    <property type="entry name" value="MITOTIC SPINDLE ASSEMBLY CHECKPOINT PROTEIN MAD2"/>
    <property type="match status" value="1"/>
</dbReference>
<name>A0AAF0EHD1_9BASI</name>
<accession>A0AAF0EHD1</accession>
<evidence type="ECO:0000313" key="4">
    <source>
        <dbReference type="Proteomes" id="UP001214415"/>
    </source>
</evidence>
<sequence length="271" mass="30063">MASHAEMPEDVRDRVQDGPMTYNVECAIHTILAVRQVYPQDLFVRCKAYDVPVYKSRHPGLTEYIAQAVRAIKHELEESAANQAVVALNYEDAPDAPDALERYVFSFQLLRSDTDKRDRDLVIRGNLSPAAADMVARQYLLQLLTLESRLLPLNMDRPLTFRILLETLEGRVPSGGKDVPNKLDTSKAVLSTTGPVKRDTTANVLHPLKTLESGVINTAEPPASLQRDLDDPAIADGVSPSGVPWHKRTLYTQASDYGESMSDDASDMEDM</sequence>
<keyword evidence="4" id="KW-1185">Reference proteome</keyword>
<evidence type="ECO:0000313" key="3">
    <source>
        <dbReference type="EMBL" id="WFD24635.1"/>
    </source>
</evidence>
<dbReference type="AlphaFoldDB" id="A0AAF0EHD1"/>
<organism evidence="3 4">
    <name type="scientific">Malassezia equina</name>
    <dbReference type="NCBI Taxonomy" id="1381935"/>
    <lineage>
        <taxon>Eukaryota</taxon>
        <taxon>Fungi</taxon>
        <taxon>Dikarya</taxon>
        <taxon>Basidiomycota</taxon>
        <taxon>Ustilaginomycotina</taxon>
        <taxon>Malasseziomycetes</taxon>
        <taxon>Malasseziales</taxon>
        <taxon>Malasseziaceae</taxon>
        <taxon>Malassezia</taxon>
    </lineage>
</organism>
<dbReference type="PANTHER" id="PTHR11842:SF10">
    <property type="entry name" value="MITOTIC SPINDLE ASSEMBLY CHECKPOINT PROTEIN MAD2B"/>
    <property type="match status" value="1"/>
</dbReference>
<dbReference type="EMBL" id="CP119906">
    <property type="protein sequence ID" value="WFD24635.1"/>
    <property type="molecule type" value="Genomic_DNA"/>
</dbReference>
<protein>
    <recommendedName>
        <fullName evidence="2">HORMA domain-containing protein</fullName>
    </recommendedName>
</protein>